<dbReference type="RefSeq" id="WP_100367982.1">
    <property type="nucleotide sequence ID" value="NZ_PGTY01000001.1"/>
</dbReference>
<organism evidence="4 5">
    <name type="scientific">Yoonia maricola</name>
    <dbReference type="NCBI Taxonomy" id="420999"/>
    <lineage>
        <taxon>Bacteria</taxon>
        <taxon>Pseudomonadati</taxon>
        <taxon>Pseudomonadota</taxon>
        <taxon>Alphaproteobacteria</taxon>
        <taxon>Rhodobacterales</taxon>
        <taxon>Paracoccaceae</taxon>
        <taxon>Yoonia</taxon>
    </lineage>
</organism>
<evidence type="ECO:0000259" key="3">
    <source>
        <dbReference type="Pfam" id="PF02525"/>
    </source>
</evidence>
<proteinExistence type="inferred from homology"/>
<name>A0A2M8WLR7_9RHOB</name>
<dbReference type="Proteomes" id="UP000228531">
    <property type="component" value="Unassembled WGS sequence"/>
</dbReference>
<protein>
    <submittedName>
        <fullName evidence="4">NAD(P)H dehydrogenase (Quinone)</fullName>
    </submittedName>
</protein>
<dbReference type="SUPFAM" id="SSF52218">
    <property type="entry name" value="Flavoproteins"/>
    <property type="match status" value="1"/>
</dbReference>
<dbReference type="PANTHER" id="PTHR10204:SF34">
    <property type="entry name" value="NAD(P)H DEHYDROGENASE [QUINONE] 1 ISOFORM 1"/>
    <property type="match status" value="1"/>
</dbReference>
<dbReference type="Pfam" id="PF02525">
    <property type="entry name" value="Flavodoxin_2"/>
    <property type="match status" value="1"/>
</dbReference>
<dbReference type="GO" id="GO:0003955">
    <property type="term" value="F:NAD(P)H dehydrogenase (quinone) activity"/>
    <property type="evidence" value="ECO:0007669"/>
    <property type="project" value="TreeGrafter"/>
</dbReference>
<keyword evidence="2" id="KW-0560">Oxidoreductase</keyword>
<sequence length="258" mass="28265">MTTTHVILAHPDPKSFTADWAATTREACMSLGQKVTVSDLYAMGFDPAEAAGHYPSVHAGMPFDVLKTQEAAAHNGTLPQIVNDEIARIRAADRLIFHFPLWWFAPPAMIKGWCERVLANGALHSTAARFDTGQCQGKSALFCVTTGSDAAESAYNGKEGDVALHLWPLAYTLRYLGLDVLAPKIIHGVHGYHRGDAQSGLETRLGTELTRHAQTIAKYDDLPRMTFNADGDFDDQGLLRSDAVSHSPFIRKAQNHWP</sequence>
<dbReference type="EMBL" id="PGTY01000001">
    <property type="protein sequence ID" value="PJI91872.1"/>
    <property type="molecule type" value="Genomic_DNA"/>
</dbReference>
<accession>A0A2M8WLR7</accession>
<dbReference type="PANTHER" id="PTHR10204">
    <property type="entry name" value="NAD P H OXIDOREDUCTASE-RELATED"/>
    <property type="match status" value="1"/>
</dbReference>
<dbReference type="InterPro" id="IPR029039">
    <property type="entry name" value="Flavoprotein-like_sf"/>
</dbReference>
<dbReference type="GO" id="GO:0005829">
    <property type="term" value="C:cytosol"/>
    <property type="evidence" value="ECO:0007669"/>
    <property type="project" value="TreeGrafter"/>
</dbReference>
<dbReference type="AlphaFoldDB" id="A0A2M8WLR7"/>
<feature type="domain" description="Flavodoxin-like fold" evidence="3">
    <location>
        <begin position="3"/>
        <end position="194"/>
    </location>
</feature>
<evidence type="ECO:0000256" key="2">
    <source>
        <dbReference type="ARBA" id="ARBA00023002"/>
    </source>
</evidence>
<evidence type="ECO:0000313" key="5">
    <source>
        <dbReference type="Proteomes" id="UP000228531"/>
    </source>
</evidence>
<comment type="similarity">
    <text evidence="1">Belongs to the NAD(P)H dehydrogenase (quinone) family.</text>
</comment>
<comment type="caution">
    <text evidence="4">The sequence shown here is derived from an EMBL/GenBank/DDBJ whole genome shotgun (WGS) entry which is preliminary data.</text>
</comment>
<keyword evidence="5" id="KW-1185">Reference proteome</keyword>
<reference evidence="4 5" key="1">
    <citation type="submission" date="2017-11" db="EMBL/GenBank/DDBJ databases">
        <title>Genomic Encyclopedia of Archaeal and Bacterial Type Strains, Phase II (KMG-II): From Individual Species to Whole Genera.</title>
        <authorList>
            <person name="Goeker M."/>
        </authorList>
    </citation>
    <scope>NUCLEOTIDE SEQUENCE [LARGE SCALE GENOMIC DNA]</scope>
    <source>
        <strain evidence="4 5">DSM 29128</strain>
    </source>
</reference>
<gene>
    <name evidence="4" type="ORF">BC777_0713</name>
</gene>
<evidence type="ECO:0000313" key="4">
    <source>
        <dbReference type="EMBL" id="PJI91872.1"/>
    </source>
</evidence>
<evidence type="ECO:0000256" key="1">
    <source>
        <dbReference type="ARBA" id="ARBA00006252"/>
    </source>
</evidence>
<dbReference type="Gene3D" id="3.40.50.360">
    <property type="match status" value="1"/>
</dbReference>
<dbReference type="OrthoDB" id="9798454at2"/>
<dbReference type="InterPro" id="IPR003680">
    <property type="entry name" value="Flavodoxin_fold"/>
</dbReference>
<dbReference type="InterPro" id="IPR051545">
    <property type="entry name" value="NAD(P)H_dehydrogenase_qn"/>
</dbReference>